<evidence type="ECO:0000256" key="1">
    <source>
        <dbReference type="SAM" id="SignalP"/>
    </source>
</evidence>
<evidence type="ECO:0000313" key="3">
    <source>
        <dbReference type="Proteomes" id="UP000823388"/>
    </source>
</evidence>
<dbReference type="Proteomes" id="UP000823388">
    <property type="component" value="Chromosome 6K"/>
</dbReference>
<name>A0A8T0RCZ8_PANVG</name>
<feature type="chain" id="PRO_5035905192" description="Secreted protein" evidence="1">
    <location>
        <begin position="26"/>
        <end position="82"/>
    </location>
</feature>
<protein>
    <recommendedName>
        <fullName evidence="4">Secreted protein</fullName>
    </recommendedName>
</protein>
<proteinExistence type="predicted"/>
<comment type="caution">
    <text evidence="2">The sequence shown here is derived from an EMBL/GenBank/DDBJ whole genome shotgun (WGS) entry which is preliminary data.</text>
</comment>
<evidence type="ECO:0008006" key="4">
    <source>
        <dbReference type="Google" id="ProtNLM"/>
    </source>
</evidence>
<sequence length="82" mass="8747">MAVIRAGRTGLVVLCLASLLVSSLADDTSGSGSHERAGAGRKMTPGMVVDEKDRFTNIHAHRTVVYSYRTIVHAYGTVIQCA</sequence>
<keyword evidence="3" id="KW-1185">Reference proteome</keyword>
<feature type="signal peptide" evidence="1">
    <location>
        <begin position="1"/>
        <end position="25"/>
    </location>
</feature>
<accession>A0A8T0RCZ8</accession>
<dbReference type="AlphaFoldDB" id="A0A8T0RCZ8"/>
<reference evidence="2" key="1">
    <citation type="submission" date="2020-05" db="EMBL/GenBank/DDBJ databases">
        <title>WGS assembly of Panicum virgatum.</title>
        <authorList>
            <person name="Lovell J.T."/>
            <person name="Jenkins J."/>
            <person name="Shu S."/>
            <person name="Juenger T.E."/>
            <person name="Schmutz J."/>
        </authorList>
    </citation>
    <scope>NUCLEOTIDE SEQUENCE</scope>
    <source>
        <strain evidence="2">AP13</strain>
    </source>
</reference>
<organism evidence="2 3">
    <name type="scientific">Panicum virgatum</name>
    <name type="common">Blackwell switchgrass</name>
    <dbReference type="NCBI Taxonomy" id="38727"/>
    <lineage>
        <taxon>Eukaryota</taxon>
        <taxon>Viridiplantae</taxon>
        <taxon>Streptophyta</taxon>
        <taxon>Embryophyta</taxon>
        <taxon>Tracheophyta</taxon>
        <taxon>Spermatophyta</taxon>
        <taxon>Magnoliopsida</taxon>
        <taxon>Liliopsida</taxon>
        <taxon>Poales</taxon>
        <taxon>Poaceae</taxon>
        <taxon>PACMAD clade</taxon>
        <taxon>Panicoideae</taxon>
        <taxon>Panicodae</taxon>
        <taxon>Paniceae</taxon>
        <taxon>Panicinae</taxon>
        <taxon>Panicum</taxon>
        <taxon>Panicum sect. Hiantes</taxon>
    </lineage>
</organism>
<keyword evidence="1" id="KW-0732">Signal</keyword>
<evidence type="ECO:0000313" key="2">
    <source>
        <dbReference type="EMBL" id="KAG2582733.1"/>
    </source>
</evidence>
<dbReference type="EMBL" id="CM029047">
    <property type="protein sequence ID" value="KAG2582733.1"/>
    <property type="molecule type" value="Genomic_DNA"/>
</dbReference>
<gene>
    <name evidence="2" type="ORF">PVAP13_6KG156700</name>
</gene>